<feature type="transmembrane region" description="Helical" evidence="1">
    <location>
        <begin position="20"/>
        <end position="46"/>
    </location>
</feature>
<gene>
    <name evidence="2" type="ORF">RDB_LOCUS54030</name>
</gene>
<proteinExistence type="predicted"/>
<dbReference type="GO" id="GO:0005789">
    <property type="term" value="C:endoplasmic reticulum membrane"/>
    <property type="evidence" value="ECO:0007669"/>
    <property type="project" value="TreeGrafter"/>
</dbReference>
<dbReference type="Proteomes" id="UP000663850">
    <property type="component" value="Unassembled WGS sequence"/>
</dbReference>
<dbReference type="InterPro" id="IPR013635">
    <property type="entry name" value="Ice2"/>
</dbReference>
<sequence length="343" mass="37051">MTTSWILLSALTNSARLSTVLQILLFLPLTLSTLSTPAFLVCSLGLTLHALVHGTMHLLLPWLSPILSFMQLPMHPVVLLTTFNLFSTPRQSLLAASSWWGKCLRWSSPLFVGMEGMASLLVIQFTGRKGKEMAEQGEGAQFGLLVGAAAAYVAASWWLVVTYPLVAVTPLSSTLIGAAITTLTYPLVAVTPLSSTLVGAAITTLVFLTLIGFAVRRTNVIETAGLALYVAYNIWLCSETGDSDGYGEGWIHISSTYAPLVANIMPHLQTLVNFIRHTLPKPLLVSLLYRLLVLHLASRILPLIGGDSWVGEAGVDDGWDERPASNIQLVHTAASHVARRVLE</sequence>
<evidence type="ECO:0000256" key="1">
    <source>
        <dbReference type="SAM" id="Phobius"/>
    </source>
</evidence>
<feature type="transmembrane region" description="Helical" evidence="1">
    <location>
        <begin position="58"/>
        <end position="86"/>
    </location>
</feature>
<dbReference type="PANTHER" id="PTHR31726">
    <property type="entry name" value="PROTEIN ICE2"/>
    <property type="match status" value="1"/>
</dbReference>
<dbReference type="GO" id="GO:0097038">
    <property type="term" value="C:perinuclear endoplasmic reticulum"/>
    <property type="evidence" value="ECO:0007669"/>
    <property type="project" value="TreeGrafter"/>
</dbReference>
<dbReference type="AlphaFoldDB" id="A0A8H3BRP7"/>
<organism evidence="2 3">
    <name type="scientific">Rhizoctonia solani</name>
    <dbReference type="NCBI Taxonomy" id="456999"/>
    <lineage>
        <taxon>Eukaryota</taxon>
        <taxon>Fungi</taxon>
        <taxon>Dikarya</taxon>
        <taxon>Basidiomycota</taxon>
        <taxon>Agaricomycotina</taxon>
        <taxon>Agaricomycetes</taxon>
        <taxon>Cantharellales</taxon>
        <taxon>Ceratobasidiaceae</taxon>
        <taxon>Rhizoctonia</taxon>
    </lineage>
</organism>
<comment type="caution">
    <text evidence="2">The sequence shown here is derived from an EMBL/GenBank/DDBJ whole genome shotgun (WGS) entry which is preliminary data.</text>
</comment>
<dbReference type="GO" id="GO:0032541">
    <property type="term" value="C:cortical endoplasmic reticulum"/>
    <property type="evidence" value="ECO:0007669"/>
    <property type="project" value="TreeGrafter"/>
</dbReference>
<accession>A0A8H3BRP7</accession>
<keyword evidence="1" id="KW-1133">Transmembrane helix</keyword>
<reference evidence="2" key="1">
    <citation type="submission" date="2021-01" db="EMBL/GenBank/DDBJ databases">
        <authorList>
            <person name="Kaushik A."/>
        </authorList>
    </citation>
    <scope>NUCLEOTIDE SEQUENCE</scope>
    <source>
        <strain evidence="2">Type strain: AG8-Rh-89/</strain>
    </source>
</reference>
<dbReference type="Pfam" id="PF08426">
    <property type="entry name" value="ICE2"/>
    <property type="match status" value="1"/>
</dbReference>
<feature type="transmembrane region" description="Helical" evidence="1">
    <location>
        <begin position="165"/>
        <end position="185"/>
    </location>
</feature>
<feature type="transmembrane region" description="Helical" evidence="1">
    <location>
        <begin position="139"/>
        <end position="159"/>
    </location>
</feature>
<dbReference type="GO" id="GO:0000921">
    <property type="term" value="P:septin ring assembly"/>
    <property type="evidence" value="ECO:0007669"/>
    <property type="project" value="TreeGrafter"/>
</dbReference>
<feature type="transmembrane region" description="Helical" evidence="1">
    <location>
        <begin position="197"/>
        <end position="215"/>
    </location>
</feature>
<dbReference type="PANTHER" id="PTHR31726:SF2">
    <property type="entry name" value="PROTEIN ICE2"/>
    <property type="match status" value="1"/>
</dbReference>
<protein>
    <submittedName>
        <fullName evidence="2">Uncharacterized protein</fullName>
    </submittedName>
</protein>
<evidence type="ECO:0000313" key="2">
    <source>
        <dbReference type="EMBL" id="CAE6463131.1"/>
    </source>
</evidence>
<keyword evidence="1" id="KW-0812">Transmembrane</keyword>
<dbReference type="EMBL" id="CAJMWZ010002808">
    <property type="protein sequence ID" value="CAE6463131.1"/>
    <property type="molecule type" value="Genomic_DNA"/>
</dbReference>
<name>A0A8H3BRP7_9AGAM</name>
<dbReference type="GO" id="GO:0048309">
    <property type="term" value="P:endoplasmic reticulum inheritance"/>
    <property type="evidence" value="ECO:0007669"/>
    <property type="project" value="TreeGrafter"/>
</dbReference>
<keyword evidence="1" id="KW-0472">Membrane</keyword>
<evidence type="ECO:0000313" key="3">
    <source>
        <dbReference type="Proteomes" id="UP000663850"/>
    </source>
</evidence>